<proteinExistence type="predicted"/>
<gene>
    <name evidence="3" type="ORF">GCM10011487_57800</name>
</gene>
<evidence type="ECO:0000313" key="3">
    <source>
        <dbReference type="EMBL" id="GFE83780.1"/>
    </source>
</evidence>
<dbReference type="AlphaFoldDB" id="A0A829YKK3"/>
<keyword evidence="4" id="KW-1185">Reference proteome</keyword>
<accession>A0A829YKK3</accession>
<dbReference type="GO" id="GO:0016491">
    <property type="term" value="F:oxidoreductase activity"/>
    <property type="evidence" value="ECO:0007669"/>
    <property type="project" value="InterPro"/>
</dbReference>
<protein>
    <submittedName>
        <fullName evidence="3">FMN reductase</fullName>
    </submittedName>
</protein>
<evidence type="ECO:0000313" key="4">
    <source>
        <dbReference type="Proteomes" id="UP000445000"/>
    </source>
</evidence>
<feature type="domain" description="NADPH-dependent FMN reductase-like" evidence="2">
    <location>
        <begin position="113"/>
        <end position="244"/>
    </location>
</feature>
<comment type="caution">
    <text evidence="3">The sequence shown here is derived from an EMBL/GenBank/DDBJ whole genome shotgun (WGS) entry which is preliminary data.</text>
</comment>
<keyword evidence="1" id="KW-0288">FMN</keyword>
<organism evidence="3 4">
    <name type="scientific">Steroidobacter agaridevorans</name>
    <dbReference type="NCBI Taxonomy" id="2695856"/>
    <lineage>
        <taxon>Bacteria</taxon>
        <taxon>Pseudomonadati</taxon>
        <taxon>Pseudomonadota</taxon>
        <taxon>Gammaproteobacteria</taxon>
        <taxon>Steroidobacterales</taxon>
        <taxon>Steroidobacteraceae</taxon>
        <taxon>Steroidobacter</taxon>
    </lineage>
</organism>
<evidence type="ECO:0000259" key="2">
    <source>
        <dbReference type="Pfam" id="PF03358"/>
    </source>
</evidence>
<reference evidence="4" key="1">
    <citation type="submission" date="2020-01" db="EMBL/GenBank/DDBJ databases">
        <title>'Steroidobacter agaridevorans' sp. nov., agar-degrading bacteria isolated from rhizosphere soils.</title>
        <authorList>
            <person name="Ikenaga M."/>
            <person name="Kataoka M."/>
            <person name="Murouchi A."/>
            <person name="Katsuragi S."/>
            <person name="Sakai M."/>
        </authorList>
    </citation>
    <scope>NUCLEOTIDE SEQUENCE [LARGE SCALE GENOMIC DNA]</scope>
    <source>
        <strain evidence="4">YU21-B</strain>
    </source>
</reference>
<sequence length="370" mass="41686">MFCVSSSNDNCDKPAVPEPRKLGVSAQIDKDAFRTRFRQRFYDPAFDGSMAQIDALAEIAWEAYHEGRKSPRTRAAGPEFENPEYQLSEQWLQTRDEIRKAQRLHEDAKGPARILLISGAARHEQTCPGEVSKSYRLCQEAEQTLVAERAIVDLLDLSHLTAEYGRVIYPCKACVATAMPLCHWPCSCYPNHSLGQVNDWMNEIYPRWVAAHGVMIVTPVYWYQAPSPLKLMIDRLVCADGGNPDPTRTDGKNAKKAKAIELEGWDYPRHLKGRAFSTVVHGDAVGAETLRRNLHDWLCDMELVPAGGDANIDRYIGYYEPYATSHVALDKDQAIQQEVRNAARLLLQTVTRVRTARPPKGDGVRDPRPK</sequence>
<dbReference type="EMBL" id="BLJN01000007">
    <property type="protein sequence ID" value="GFE83780.1"/>
    <property type="molecule type" value="Genomic_DNA"/>
</dbReference>
<dbReference type="Pfam" id="PF03358">
    <property type="entry name" value="FMN_red"/>
    <property type="match status" value="1"/>
</dbReference>
<dbReference type="Gene3D" id="3.40.50.360">
    <property type="match status" value="1"/>
</dbReference>
<dbReference type="SUPFAM" id="SSF52218">
    <property type="entry name" value="Flavoproteins"/>
    <property type="match status" value="1"/>
</dbReference>
<dbReference type="InterPro" id="IPR005025">
    <property type="entry name" value="FMN_Rdtase-like_dom"/>
</dbReference>
<name>A0A829YKK3_9GAMM</name>
<evidence type="ECO:0000256" key="1">
    <source>
        <dbReference type="ARBA" id="ARBA00022643"/>
    </source>
</evidence>
<dbReference type="InterPro" id="IPR029039">
    <property type="entry name" value="Flavoprotein-like_sf"/>
</dbReference>
<keyword evidence="1" id="KW-0285">Flavoprotein</keyword>
<dbReference type="Proteomes" id="UP000445000">
    <property type="component" value="Unassembled WGS sequence"/>
</dbReference>